<dbReference type="AlphaFoldDB" id="A0A9N9BPL2"/>
<keyword evidence="1" id="KW-1133">Transmembrane helix</keyword>
<evidence type="ECO:0000256" key="1">
    <source>
        <dbReference type="SAM" id="Phobius"/>
    </source>
</evidence>
<comment type="caution">
    <text evidence="2">The sequence shown here is derived from an EMBL/GenBank/DDBJ whole genome shotgun (WGS) entry which is preliminary data.</text>
</comment>
<name>A0A9N9BPL2_9GLOM</name>
<keyword evidence="1" id="KW-0472">Membrane</keyword>
<sequence>MPKFSPRACVFGISTSLLLYTLAVAVITFKGLNITTLHLSQPLLIGYSFVYAIASLLGLWGIIGSSQNRTDLVSRYMRDHWFATVMLTIIDAIKVVFSFLRADNTIN</sequence>
<feature type="non-terminal residue" evidence="2">
    <location>
        <position position="1"/>
    </location>
</feature>
<reference evidence="2" key="1">
    <citation type="submission" date="2021-06" db="EMBL/GenBank/DDBJ databases">
        <authorList>
            <person name="Kallberg Y."/>
            <person name="Tangrot J."/>
            <person name="Rosling A."/>
        </authorList>
    </citation>
    <scope>NUCLEOTIDE SEQUENCE</scope>
    <source>
        <strain evidence="2">IA702</strain>
    </source>
</reference>
<evidence type="ECO:0000313" key="3">
    <source>
        <dbReference type="Proteomes" id="UP000789572"/>
    </source>
</evidence>
<feature type="transmembrane region" description="Helical" evidence="1">
    <location>
        <begin position="39"/>
        <end position="60"/>
    </location>
</feature>
<proteinExistence type="predicted"/>
<protein>
    <submittedName>
        <fullName evidence="2">6316_t:CDS:1</fullName>
    </submittedName>
</protein>
<keyword evidence="1" id="KW-0812">Transmembrane</keyword>
<dbReference type="Proteomes" id="UP000789572">
    <property type="component" value="Unassembled WGS sequence"/>
</dbReference>
<feature type="transmembrane region" description="Helical" evidence="1">
    <location>
        <begin position="81"/>
        <end position="100"/>
    </location>
</feature>
<dbReference type="EMBL" id="CAJVPJ010001028">
    <property type="protein sequence ID" value="CAG8571716.1"/>
    <property type="molecule type" value="Genomic_DNA"/>
</dbReference>
<organism evidence="2 3">
    <name type="scientific">Paraglomus occultum</name>
    <dbReference type="NCBI Taxonomy" id="144539"/>
    <lineage>
        <taxon>Eukaryota</taxon>
        <taxon>Fungi</taxon>
        <taxon>Fungi incertae sedis</taxon>
        <taxon>Mucoromycota</taxon>
        <taxon>Glomeromycotina</taxon>
        <taxon>Glomeromycetes</taxon>
        <taxon>Paraglomerales</taxon>
        <taxon>Paraglomeraceae</taxon>
        <taxon>Paraglomus</taxon>
    </lineage>
</organism>
<accession>A0A9N9BPL2</accession>
<evidence type="ECO:0000313" key="2">
    <source>
        <dbReference type="EMBL" id="CAG8571716.1"/>
    </source>
</evidence>
<keyword evidence="3" id="KW-1185">Reference proteome</keyword>
<dbReference type="OrthoDB" id="2396407at2759"/>
<gene>
    <name evidence="2" type="ORF">POCULU_LOCUS6030</name>
</gene>